<reference evidence="2" key="1">
    <citation type="journal article" date="2019" name="Int. J. Syst. Evol. Microbiol.">
        <title>The Global Catalogue of Microorganisms (GCM) 10K type strain sequencing project: providing services to taxonomists for standard genome sequencing and annotation.</title>
        <authorList>
            <consortium name="The Broad Institute Genomics Platform"/>
            <consortium name="The Broad Institute Genome Sequencing Center for Infectious Disease"/>
            <person name="Wu L."/>
            <person name="Ma J."/>
        </authorList>
    </citation>
    <scope>NUCLEOTIDE SEQUENCE [LARGE SCALE GENOMIC DNA]</scope>
    <source>
        <strain evidence="2">CECT 9128</strain>
    </source>
</reference>
<accession>A0ABV8H598</accession>
<comment type="caution">
    <text evidence="1">The sequence shown here is derived from an EMBL/GenBank/DDBJ whole genome shotgun (WGS) entry which is preliminary data.</text>
</comment>
<keyword evidence="2" id="KW-1185">Reference proteome</keyword>
<evidence type="ECO:0008006" key="3">
    <source>
        <dbReference type="Google" id="ProtNLM"/>
    </source>
</evidence>
<gene>
    <name evidence="1" type="ORF">ACFOS1_07420</name>
</gene>
<protein>
    <recommendedName>
        <fullName evidence="3">DUF2281 domain-containing protein</fullName>
    </recommendedName>
</protein>
<dbReference type="Proteomes" id="UP001595793">
    <property type="component" value="Unassembled WGS sequence"/>
</dbReference>
<evidence type="ECO:0000313" key="2">
    <source>
        <dbReference type="Proteomes" id="UP001595793"/>
    </source>
</evidence>
<proteinExistence type="predicted"/>
<sequence length="76" mass="8580">MSQLTAHSITPLLSALPEEQLRVLYAEIGEKLAKYNKPITPQKKRKTTQELIAEQLGPEWAEGNEEMMISQIMNGI</sequence>
<organism evidence="1 2">
    <name type="scientific">Zunongwangia endophytica</name>
    <dbReference type="NCBI Taxonomy" id="1808945"/>
    <lineage>
        <taxon>Bacteria</taxon>
        <taxon>Pseudomonadati</taxon>
        <taxon>Bacteroidota</taxon>
        <taxon>Flavobacteriia</taxon>
        <taxon>Flavobacteriales</taxon>
        <taxon>Flavobacteriaceae</taxon>
        <taxon>Zunongwangia</taxon>
    </lineage>
</organism>
<evidence type="ECO:0000313" key="1">
    <source>
        <dbReference type="EMBL" id="MFC4027228.1"/>
    </source>
</evidence>
<dbReference type="RefSeq" id="WP_290234661.1">
    <property type="nucleotide sequence ID" value="NZ_JAUFPZ010000002.1"/>
</dbReference>
<name>A0ABV8H598_9FLAO</name>
<dbReference type="EMBL" id="JBHSAS010000006">
    <property type="protein sequence ID" value="MFC4027228.1"/>
    <property type="molecule type" value="Genomic_DNA"/>
</dbReference>